<keyword evidence="3" id="KW-1185">Reference proteome</keyword>
<dbReference type="EMBL" id="CAUYUE010000004">
    <property type="protein sequence ID" value="CAK0761796.1"/>
    <property type="molecule type" value="Genomic_DNA"/>
</dbReference>
<evidence type="ECO:0000256" key="1">
    <source>
        <dbReference type="SAM" id="MobiDB-lite"/>
    </source>
</evidence>
<reference evidence="2 3" key="1">
    <citation type="submission" date="2023-10" db="EMBL/GenBank/DDBJ databases">
        <authorList>
            <person name="Maclean D."/>
            <person name="Macfadyen A."/>
        </authorList>
    </citation>
    <scope>NUCLEOTIDE SEQUENCE [LARGE SCALE GENOMIC DNA]</scope>
</reference>
<dbReference type="Proteomes" id="UP001314263">
    <property type="component" value="Unassembled WGS sequence"/>
</dbReference>
<organism evidence="2 3">
    <name type="scientific">Coccomyxa viridis</name>
    <dbReference type="NCBI Taxonomy" id="1274662"/>
    <lineage>
        <taxon>Eukaryota</taxon>
        <taxon>Viridiplantae</taxon>
        <taxon>Chlorophyta</taxon>
        <taxon>core chlorophytes</taxon>
        <taxon>Trebouxiophyceae</taxon>
        <taxon>Trebouxiophyceae incertae sedis</taxon>
        <taxon>Coccomyxaceae</taxon>
        <taxon>Coccomyxa</taxon>
    </lineage>
</organism>
<gene>
    <name evidence="2" type="ORF">CVIRNUC_002894</name>
</gene>
<comment type="caution">
    <text evidence="2">The sequence shown here is derived from an EMBL/GenBank/DDBJ whole genome shotgun (WGS) entry which is preliminary data.</text>
</comment>
<accession>A0AAV1I0Q5</accession>
<feature type="compositionally biased region" description="Basic and acidic residues" evidence="1">
    <location>
        <begin position="179"/>
        <end position="192"/>
    </location>
</feature>
<protein>
    <submittedName>
        <fullName evidence="2">Uncharacterized protein</fullName>
    </submittedName>
</protein>
<evidence type="ECO:0000313" key="2">
    <source>
        <dbReference type="EMBL" id="CAK0761796.1"/>
    </source>
</evidence>
<sequence>MEEEHFSQGYGDAGSADDIVLERDWPDGMSDLEQQSLHEQDRQLAVLTECSVEECVFDSQDTHSATDVWPGIASEINDNADDSQALRDVSAAPEHLHLADEALHEGPRGESAAIPKTTPRAGVHESFSQADSAAGDRINPAVEDGACADIESLRNRKEGRAPEYTDSKAELLQGQGGLTDKERQASLARDAKPVAGTEASYMETEKRLLMQAVTTLRLENACLVDAVSTRTSEIEELR</sequence>
<name>A0AAV1I0Q5_9CHLO</name>
<feature type="compositionally biased region" description="Basic and acidic residues" evidence="1">
    <location>
        <begin position="157"/>
        <end position="169"/>
    </location>
</feature>
<dbReference type="AlphaFoldDB" id="A0AAV1I0Q5"/>
<evidence type="ECO:0000313" key="3">
    <source>
        <dbReference type="Proteomes" id="UP001314263"/>
    </source>
</evidence>
<feature type="region of interest" description="Disordered" evidence="1">
    <location>
        <begin position="102"/>
        <end position="121"/>
    </location>
</feature>
<proteinExistence type="predicted"/>
<feature type="region of interest" description="Disordered" evidence="1">
    <location>
        <begin position="1"/>
        <end position="37"/>
    </location>
</feature>
<feature type="region of interest" description="Disordered" evidence="1">
    <location>
        <begin position="157"/>
        <end position="198"/>
    </location>
</feature>